<feature type="non-terminal residue" evidence="1">
    <location>
        <position position="67"/>
    </location>
</feature>
<organism evidence="1 2">
    <name type="scientific">Ilex paraguariensis</name>
    <name type="common">yerba mate</name>
    <dbReference type="NCBI Taxonomy" id="185542"/>
    <lineage>
        <taxon>Eukaryota</taxon>
        <taxon>Viridiplantae</taxon>
        <taxon>Streptophyta</taxon>
        <taxon>Embryophyta</taxon>
        <taxon>Tracheophyta</taxon>
        <taxon>Spermatophyta</taxon>
        <taxon>Magnoliopsida</taxon>
        <taxon>eudicotyledons</taxon>
        <taxon>Gunneridae</taxon>
        <taxon>Pentapetalae</taxon>
        <taxon>asterids</taxon>
        <taxon>campanulids</taxon>
        <taxon>Aquifoliales</taxon>
        <taxon>Aquifoliaceae</taxon>
        <taxon>Ilex</taxon>
    </lineage>
</organism>
<evidence type="ECO:0000313" key="2">
    <source>
        <dbReference type="Proteomes" id="UP001642360"/>
    </source>
</evidence>
<reference evidence="1 2" key="1">
    <citation type="submission" date="2024-02" db="EMBL/GenBank/DDBJ databases">
        <authorList>
            <person name="Vignale AGUSTIN F."/>
            <person name="Sosa J E."/>
            <person name="Modenutti C."/>
        </authorList>
    </citation>
    <scope>NUCLEOTIDE SEQUENCE [LARGE SCALE GENOMIC DNA]</scope>
</reference>
<comment type="caution">
    <text evidence="1">The sequence shown here is derived from an EMBL/GenBank/DDBJ whole genome shotgun (WGS) entry which is preliminary data.</text>
</comment>
<proteinExistence type="predicted"/>
<dbReference type="EMBL" id="CAUOFW020010390">
    <property type="protein sequence ID" value="CAK9188282.1"/>
    <property type="molecule type" value="Genomic_DNA"/>
</dbReference>
<sequence length="67" mass="7394">MATATSASVNTSFFLTPRLHPLERISFLCPIPNSSVPPRLSSSRLRLRIHRSALTHVTASVKVQPLQ</sequence>
<gene>
    <name evidence="1" type="ORF">ILEXP_LOCUS58946</name>
</gene>
<name>A0ABC8V4J5_9AQUA</name>
<dbReference type="AlphaFoldDB" id="A0ABC8V4J5"/>
<protein>
    <submittedName>
        <fullName evidence="1">Uncharacterized protein</fullName>
    </submittedName>
</protein>
<dbReference type="Proteomes" id="UP001642360">
    <property type="component" value="Unassembled WGS sequence"/>
</dbReference>
<keyword evidence="2" id="KW-1185">Reference proteome</keyword>
<accession>A0ABC8V4J5</accession>
<evidence type="ECO:0000313" key="1">
    <source>
        <dbReference type="EMBL" id="CAK9188282.1"/>
    </source>
</evidence>